<dbReference type="PANTHER" id="PTHR22642">
    <property type="entry name" value="IMIDAZOLONEPROPIONASE"/>
    <property type="match status" value="1"/>
</dbReference>
<name>A0A1M7ZPQ4_9HYPH</name>
<dbReference type="STRING" id="1123029.SAMN02745172_03572"/>
<proteinExistence type="predicted"/>
<feature type="domain" description="Amidohydrolase 3" evidence="1">
    <location>
        <begin position="101"/>
        <end position="596"/>
    </location>
</feature>
<reference evidence="2 3" key="1">
    <citation type="submission" date="2016-12" db="EMBL/GenBank/DDBJ databases">
        <authorList>
            <person name="Song W.-J."/>
            <person name="Kurnit D.M."/>
        </authorList>
    </citation>
    <scope>NUCLEOTIDE SEQUENCE [LARGE SCALE GENOMIC DNA]</scope>
    <source>
        <strain evidence="2 3">DSM 19599</strain>
    </source>
</reference>
<sequence length="599" mass="63558">MCMNCVFANALGGFITGKLDRRSFVQASLACVGVAASLSLPGSAFGAVAGADSPSVIFRNGKVYTLDAKKPWAQAVAVAGDRIVAVGSDADVAALATPETKTIDLAGRMLMPGFVEAHIHPFLGAFMTAGVDLQVATAKDALAAIAAFAKAHPTGTIRGFGWRVDMFPPEGPTREMLDAVIADRPAFFLAIDAHSLWANSKALEIAGIDAHTPDPVPGFSYYIRDKSGKPTGYVIETSALLQVVNAIEPISLDSMAQLVVDWLPKASAAGITSVFDAGVPPIGADQGAILEIYTELEKQGRLPFRVVGSYLLKAPPIESATASTQDLMRRIDTDLVQVRVLKMLGDGTQGGYTAWLTEPYADKPDSIGSSPFSEAQWKSVILDADRAGIDVHVHACGERTAHVALDAIAAAIAANPPRDRRHTIAHNVLTDDVDIPRFGELGVIAQFSANWLSADPDTVDSLTRLYGPERQSKIYRPKSILMAGGAVTFGSDWPAAGYLSTYKPLDAVQIAMTRQLIGKPDAPVLAPIAERMALKEALHAATLAGARQIRLEHNVGSIEPGKRADLIVLAKNLFDVAPHDIASTPIDMTMMNGRFTHVA</sequence>
<dbReference type="InterPro" id="IPR033932">
    <property type="entry name" value="YtcJ-like"/>
</dbReference>
<dbReference type="CDD" id="cd01300">
    <property type="entry name" value="YtcJ_like"/>
    <property type="match status" value="1"/>
</dbReference>
<dbReference type="Gene3D" id="3.10.310.70">
    <property type="match status" value="1"/>
</dbReference>
<dbReference type="SUPFAM" id="SSF51338">
    <property type="entry name" value="Composite domain of metallo-dependent hydrolases"/>
    <property type="match status" value="1"/>
</dbReference>
<dbReference type="PANTHER" id="PTHR22642:SF2">
    <property type="entry name" value="PROTEIN LONG AFTER FAR-RED 3"/>
    <property type="match status" value="1"/>
</dbReference>
<evidence type="ECO:0000313" key="3">
    <source>
        <dbReference type="Proteomes" id="UP000186406"/>
    </source>
</evidence>
<dbReference type="GO" id="GO:0016810">
    <property type="term" value="F:hydrolase activity, acting on carbon-nitrogen (but not peptide) bonds"/>
    <property type="evidence" value="ECO:0007669"/>
    <property type="project" value="InterPro"/>
</dbReference>
<dbReference type="Proteomes" id="UP000186406">
    <property type="component" value="Unassembled WGS sequence"/>
</dbReference>
<dbReference type="AlphaFoldDB" id="A0A1M7ZPQ4"/>
<dbReference type="Pfam" id="PF07969">
    <property type="entry name" value="Amidohydro_3"/>
    <property type="match status" value="1"/>
</dbReference>
<organism evidence="2 3">
    <name type="scientific">Pseudoxanthobacter soli DSM 19599</name>
    <dbReference type="NCBI Taxonomy" id="1123029"/>
    <lineage>
        <taxon>Bacteria</taxon>
        <taxon>Pseudomonadati</taxon>
        <taxon>Pseudomonadota</taxon>
        <taxon>Alphaproteobacteria</taxon>
        <taxon>Hyphomicrobiales</taxon>
        <taxon>Segnochrobactraceae</taxon>
        <taxon>Pseudoxanthobacter</taxon>
    </lineage>
</organism>
<gene>
    <name evidence="2" type="ORF">SAMN02745172_03572</name>
</gene>
<dbReference type="SUPFAM" id="SSF51556">
    <property type="entry name" value="Metallo-dependent hydrolases"/>
    <property type="match status" value="1"/>
</dbReference>
<dbReference type="Gene3D" id="3.20.20.140">
    <property type="entry name" value="Metal-dependent hydrolases"/>
    <property type="match status" value="1"/>
</dbReference>
<evidence type="ECO:0000259" key="1">
    <source>
        <dbReference type="Pfam" id="PF07969"/>
    </source>
</evidence>
<dbReference type="InterPro" id="IPR011059">
    <property type="entry name" value="Metal-dep_hydrolase_composite"/>
</dbReference>
<dbReference type="Gene3D" id="2.30.40.10">
    <property type="entry name" value="Urease, subunit C, domain 1"/>
    <property type="match status" value="1"/>
</dbReference>
<dbReference type="InterPro" id="IPR013108">
    <property type="entry name" value="Amidohydro_3"/>
</dbReference>
<protein>
    <recommendedName>
        <fullName evidence="1">Amidohydrolase 3 domain-containing protein</fullName>
    </recommendedName>
</protein>
<dbReference type="RefSeq" id="WP_073631206.1">
    <property type="nucleotide sequence ID" value="NZ_FRXO01000008.1"/>
</dbReference>
<accession>A0A1M7ZPQ4</accession>
<dbReference type="EMBL" id="FRXO01000008">
    <property type="protein sequence ID" value="SHO66910.1"/>
    <property type="molecule type" value="Genomic_DNA"/>
</dbReference>
<dbReference type="InterPro" id="IPR032466">
    <property type="entry name" value="Metal_Hydrolase"/>
</dbReference>
<keyword evidence="3" id="KW-1185">Reference proteome</keyword>
<evidence type="ECO:0000313" key="2">
    <source>
        <dbReference type="EMBL" id="SHO66910.1"/>
    </source>
</evidence>